<dbReference type="Gene3D" id="3.40.50.300">
    <property type="entry name" value="P-loop containing nucleotide triphosphate hydrolases"/>
    <property type="match status" value="3"/>
</dbReference>
<dbReference type="Gene3D" id="1.10.8.60">
    <property type="match status" value="2"/>
</dbReference>
<dbReference type="FunFam" id="1.10.8.60:FF:000160">
    <property type="entry name" value="WGS project CABT00000000 data, contig 2.55"/>
    <property type="match status" value="1"/>
</dbReference>
<evidence type="ECO:0000313" key="7">
    <source>
        <dbReference type="Proteomes" id="UP001321760"/>
    </source>
</evidence>
<dbReference type="SMART" id="SM00382">
    <property type="entry name" value="AAA"/>
    <property type="match status" value="3"/>
</dbReference>
<comment type="similarity">
    <text evidence="1">Belongs to the CbxX/CfxQ family.</text>
</comment>
<dbReference type="FunFam" id="3.40.50.300:FF:000216">
    <property type="entry name" value="Type VII secretion ATPase EccA"/>
    <property type="match status" value="1"/>
</dbReference>
<feature type="compositionally biased region" description="Basic and acidic residues" evidence="4">
    <location>
        <begin position="876"/>
        <end position="900"/>
    </location>
</feature>
<evidence type="ECO:0000256" key="3">
    <source>
        <dbReference type="ARBA" id="ARBA00022840"/>
    </source>
</evidence>
<name>A0AAV9GS22_9PEZI</name>
<dbReference type="PANTHER" id="PTHR43392">
    <property type="entry name" value="AAA-TYPE ATPASE FAMILY PROTEIN / ANKYRIN REPEAT FAMILY PROTEIN"/>
    <property type="match status" value="1"/>
</dbReference>
<evidence type="ECO:0000256" key="4">
    <source>
        <dbReference type="SAM" id="MobiDB-lite"/>
    </source>
</evidence>
<keyword evidence="2" id="KW-0547">Nucleotide-binding</keyword>
<feature type="domain" description="AAA+ ATPase" evidence="5">
    <location>
        <begin position="31"/>
        <end position="193"/>
    </location>
</feature>
<dbReference type="Proteomes" id="UP001321760">
    <property type="component" value="Unassembled WGS sequence"/>
</dbReference>
<dbReference type="InterPro" id="IPR003959">
    <property type="entry name" value="ATPase_AAA_core"/>
</dbReference>
<accession>A0AAV9GS22</accession>
<comment type="caution">
    <text evidence="6">The sequence shown here is derived from an EMBL/GenBank/DDBJ whole genome shotgun (WGS) entry which is preliminary data.</text>
</comment>
<keyword evidence="7" id="KW-1185">Reference proteome</keyword>
<dbReference type="InterPro" id="IPR041627">
    <property type="entry name" value="AAA_lid_6"/>
</dbReference>
<feature type="domain" description="AAA+ ATPase" evidence="5">
    <location>
        <begin position="623"/>
        <end position="758"/>
    </location>
</feature>
<dbReference type="InterPro" id="IPR050773">
    <property type="entry name" value="CbxX/CfxQ_RuBisCO_ESX"/>
</dbReference>
<evidence type="ECO:0000256" key="2">
    <source>
        <dbReference type="ARBA" id="ARBA00022741"/>
    </source>
</evidence>
<dbReference type="SUPFAM" id="SSF52540">
    <property type="entry name" value="P-loop containing nucleoside triphosphate hydrolases"/>
    <property type="match status" value="3"/>
</dbReference>
<keyword evidence="3" id="KW-0067">ATP-binding</keyword>
<feature type="compositionally biased region" description="Basic and acidic residues" evidence="4">
    <location>
        <begin position="853"/>
        <end position="866"/>
    </location>
</feature>
<dbReference type="InterPro" id="IPR000641">
    <property type="entry name" value="CbxX/CfxQ"/>
</dbReference>
<dbReference type="AlphaFoldDB" id="A0AAV9GS22"/>
<dbReference type="InterPro" id="IPR027417">
    <property type="entry name" value="P-loop_NTPase"/>
</dbReference>
<dbReference type="CDD" id="cd00009">
    <property type="entry name" value="AAA"/>
    <property type="match status" value="2"/>
</dbReference>
<feature type="domain" description="AAA+ ATPase" evidence="5">
    <location>
        <begin position="340"/>
        <end position="479"/>
    </location>
</feature>
<evidence type="ECO:0000259" key="5">
    <source>
        <dbReference type="SMART" id="SM00382"/>
    </source>
</evidence>
<dbReference type="PRINTS" id="PR00819">
    <property type="entry name" value="CBXCFQXSUPER"/>
</dbReference>
<dbReference type="GO" id="GO:0016887">
    <property type="term" value="F:ATP hydrolysis activity"/>
    <property type="evidence" value="ECO:0007669"/>
    <property type="project" value="InterPro"/>
</dbReference>
<keyword evidence="6" id="KW-0378">Hydrolase</keyword>
<dbReference type="PANTHER" id="PTHR43392:SF2">
    <property type="entry name" value="AAA-TYPE ATPASE FAMILY PROTEIN _ ANKYRIN REPEAT FAMILY PROTEIN"/>
    <property type="match status" value="1"/>
</dbReference>
<reference evidence="6" key="2">
    <citation type="submission" date="2023-05" db="EMBL/GenBank/DDBJ databases">
        <authorList>
            <consortium name="Lawrence Berkeley National Laboratory"/>
            <person name="Steindorff A."/>
            <person name="Hensen N."/>
            <person name="Bonometti L."/>
            <person name="Westerberg I."/>
            <person name="Brannstrom I.O."/>
            <person name="Guillou S."/>
            <person name="Cros-Aarteil S."/>
            <person name="Calhoun S."/>
            <person name="Haridas S."/>
            <person name="Kuo A."/>
            <person name="Mondo S."/>
            <person name="Pangilinan J."/>
            <person name="Riley R."/>
            <person name="Labutti K."/>
            <person name="Andreopoulos B."/>
            <person name="Lipzen A."/>
            <person name="Chen C."/>
            <person name="Yanf M."/>
            <person name="Daum C."/>
            <person name="Ng V."/>
            <person name="Clum A."/>
            <person name="Ohm R."/>
            <person name="Martin F."/>
            <person name="Silar P."/>
            <person name="Natvig D."/>
            <person name="Lalanne C."/>
            <person name="Gautier V."/>
            <person name="Ament-Velasquez S.L."/>
            <person name="Kruys A."/>
            <person name="Hutchinson M.I."/>
            <person name="Powell A.J."/>
            <person name="Barry K."/>
            <person name="Miller A.N."/>
            <person name="Grigoriev I.V."/>
            <person name="Debuchy R."/>
            <person name="Gladieux P."/>
            <person name="Thoren M.H."/>
            <person name="Johannesson H."/>
        </authorList>
    </citation>
    <scope>NUCLEOTIDE SEQUENCE</scope>
    <source>
        <strain evidence="6">PSN243</strain>
    </source>
</reference>
<protein>
    <submittedName>
        <fullName evidence="6">P-loop containing nucleoside triphosphate hydrolase protein</fullName>
    </submittedName>
</protein>
<organism evidence="6 7">
    <name type="scientific">Podospora aff. communis PSN243</name>
    <dbReference type="NCBI Taxonomy" id="3040156"/>
    <lineage>
        <taxon>Eukaryota</taxon>
        <taxon>Fungi</taxon>
        <taxon>Dikarya</taxon>
        <taxon>Ascomycota</taxon>
        <taxon>Pezizomycotina</taxon>
        <taxon>Sordariomycetes</taxon>
        <taxon>Sordariomycetidae</taxon>
        <taxon>Sordariales</taxon>
        <taxon>Podosporaceae</taxon>
        <taxon>Podospora</taxon>
    </lineage>
</organism>
<feature type="region of interest" description="Disordered" evidence="4">
    <location>
        <begin position="853"/>
        <end position="900"/>
    </location>
</feature>
<dbReference type="Pfam" id="PF00004">
    <property type="entry name" value="AAA"/>
    <property type="match status" value="3"/>
</dbReference>
<evidence type="ECO:0000313" key="6">
    <source>
        <dbReference type="EMBL" id="KAK4450133.1"/>
    </source>
</evidence>
<proteinExistence type="inferred from homology"/>
<dbReference type="Pfam" id="PF17866">
    <property type="entry name" value="AAA_lid_6"/>
    <property type="match status" value="1"/>
</dbReference>
<dbReference type="InterPro" id="IPR003593">
    <property type="entry name" value="AAA+_ATPase"/>
</dbReference>
<evidence type="ECO:0000256" key="1">
    <source>
        <dbReference type="ARBA" id="ARBA00010378"/>
    </source>
</evidence>
<dbReference type="GO" id="GO:0005524">
    <property type="term" value="F:ATP binding"/>
    <property type="evidence" value="ECO:0007669"/>
    <property type="project" value="UniProtKB-KW"/>
</dbReference>
<dbReference type="EMBL" id="MU865934">
    <property type="protein sequence ID" value="KAK4450133.1"/>
    <property type="molecule type" value="Genomic_DNA"/>
</dbReference>
<sequence>MIGLEEAKKTFRTLGKYVQAKKILGIDPSHGRFHAVFQGNPGTGKTTVARLYAKFLHALGILPSDKFVETSGAKLASEGPTAVTKIFGSSDDDSDSMPRHFRRMHPDLFSSQEESEPAKGGVLFVDEAYQLVSPHSANSGKQVLDLILSEMDHQPTKWVIIFAGYKNDLEAFFAHNDGLMSRIPYVLDFKDFREEELRCILLHLIDKRFNSVNRQCEIEDGPDGLYIKTAIRRLSSGRGRRGFGNARSVQDLLFKICQRQAQRLLQASHHTPTAEEFCFFTKEDLIGPSPSDIRSRSEAWAKLRNLIGLEHIKTSMDSMLGMVEENHQRELRGLKPFGISLNRVFVGSPGTGKTTVAELYGQILAELGFLSNGSVVLKNPSDFIGDAVGKSESKTKAILASTVGKVLVIDEAYMLDPGDSTQSKNSYKTAVLDLIVAEVQGNPGDDRCVVLLGYEHKMQSLFRNANPGLCGRFMAHSPFRFPDYSMKELREILHADLANRDLACAAGAMDAAMGVLARLKKYVQDFSNARQVKSLVSDALLNYQARQMQLSSARATERFNGILLPEDFDPRLSPSAIATEVSRTCREILSPLGISTAVIEQLERLLPRGWGPGSRNRDPLHRVPRTLVLKGPPGTGKSTVAQQLGPLFYNTGLLLSGDVIERSAADLIGQHVGHTIPKTRDLLRFGIGKVLVLHDIHRLASGGYASEAVDELISFVRINSRRMVVVLTGLEKAVGDLMKEKPELGSLFPVEITFENLSPDECLILLDKTLKQSGVLGSFLTPEGSKQRLQKALAQLMISQIPYETWDSVPITEYVEISEEAAMECIKETFRIKNRRAKKAGVGEAKEQIVEKADKGKKGEGGKAKVETTQAAQESKPNKEEEAEKQEVDHKKSKGKDKSRTVAEVLKGLGQCEKGFDWVRDGNGYRCKGGSHYMSDAQIEAHM</sequence>
<gene>
    <name evidence="6" type="ORF">QBC34DRAFT_379776</name>
</gene>
<reference evidence="6" key="1">
    <citation type="journal article" date="2023" name="Mol. Phylogenet. Evol.">
        <title>Genome-scale phylogeny and comparative genomics of the fungal order Sordariales.</title>
        <authorList>
            <person name="Hensen N."/>
            <person name="Bonometti L."/>
            <person name="Westerberg I."/>
            <person name="Brannstrom I.O."/>
            <person name="Guillou S."/>
            <person name="Cros-Aarteil S."/>
            <person name="Calhoun S."/>
            <person name="Haridas S."/>
            <person name="Kuo A."/>
            <person name="Mondo S."/>
            <person name="Pangilinan J."/>
            <person name="Riley R."/>
            <person name="LaButti K."/>
            <person name="Andreopoulos B."/>
            <person name="Lipzen A."/>
            <person name="Chen C."/>
            <person name="Yan M."/>
            <person name="Daum C."/>
            <person name="Ng V."/>
            <person name="Clum A."/>
            <person name="Steindorff A."/>
            <person name="Ohm R.A."/>
            <person name="Martin F."/>
            <person name="Silar P."/>
            <person name="Natvig D.O."/>
            <person name="Lalanne C."/>
            <person name="Gautier V."/>
            <person name="Ament-Velasquez S.L."/>
            <person name="Kruys A."/>
            <person name="Hutchinson M.I."/>
            <person name="Powell A.J."/>
            <person name="Barry K."/>
            <person name="Miller A.N."/>
            <person name="Grigoriev I.V."/>
            <person name="Debuchy R."/>
            <person name="Gladieux P."/>
            <person name="Hiltunen Thoren M."/>
            <person name="Johannesson H."/>
        </authorList>
    </citation>
    <scope>NUCLEOTIDE SEQUENCE</scope>
    <source>
        <strain evidence="6">PSN243</strain>
    </source>
</reference>